<sequence length="105" mass="11891">MLVEQKDWLLLFEGFEIYAPVLKYNEYSSLLSELLTTYLLPWLLEGITFLLSITPQATHLLSERMMNSSCDRVPSYATVAVDVPSLLEFADSSPPMLIDTACQQL</sequence>
<name>A0A2P5WI10_GOSBA</name>
<dbReference type="AlphaFoldDB" id="A0A2P5WI10"/>
<protein>
    <submittedName>
        <fullName evidence="1">Uncharacterized protein</fullName>
    </submittedName>
</protein>
<evidence type="ECO:0000313" key="2">
    <source>
        <dbReference type="Proteomes" id="UP000239757"/>
    </source>
</evidence>
<organism evidence="1 2">
    <name type="scientific">Gossypium barbadense</name>
    <name type="common">Sea Island cotton</name>
    <name type="synonym">Hibiscus barbadensis</name>
    <dbReference type="NCBI Taxonomy" id="3634"/>
    <lineage>
        <taxon>Eukaryota</taxon>
        <taxon>Viridiplantae</taxon>
        <taxon>Streptophyta</taxon>
        <taxon>Embryophyta</taxon>
        <taxon>Tracheophyta</taxon>
        <taxon>Spermatophyta</taxon>
        <taxon>Magnoliopsida</taxon>
        <taxon>eudicotyledons</taxon>
        <taxon>Gunneridae</taxon>
        <taxon>Pentapetalae</taxon>
        <taxon>rosids</taxon>
        <taxon>malvids</taxon>
        <taxon>Malvales</taxon>
        <taxon>Malvaceae</taxon>
        <taxon>Malvoideae</taxon>
        <taxon>Gossypium</taxon>
    </lineage>
</organism>
<dbReference type="EMBL" id="KZ667517">
    <property type="protein sequence ID" value="PPR90721.1"/>
    <property type="molecule type" value="Genomic_DNA"/>
</dbReference>
<proteinExistence type="predicted"/>
<accession>A0A2P5WI10</accession>
<dbReference type="Proteomes" id="UP000239757">
    <property type="component" value="Unassembled WGS sequence"/>
</dbReference>
<reference evidence="1 2" key="1">
    <citation type="submission" date="2015-01" db="EMBL/GenBank/DDBJ databases">
        <title>Genome of allotetraploid Gossypium barbadense reveals genomic plasticity and fiber elongation in cotton evolution.</title>
        <authorList>
            <person name="Chen X."/>
            <person name="Liu X."/>
            <person name="Zhao B."/>
            <person name="Zheng H."/>
            <person name="Hu Y."/>
            <person name="Lu G."/>
            <person name="Yang C."/>
            <person name="Chen J."/>
            <person name="Shan C."/>
            <person name="Zhang L."/>
            <person name="Zhou Y."/>
            <person name="Wang L."/>
            <person name="Guo W."/>
            <person name="Bai Y."/>
            <person name="Ruan J."/>
            <person name="Shangguan X."/>
            <person name="Mao Y."/>
            <person name="Jiang J."/>
            <person name="Zhu Y."/>
            <person name="Lei J."/>
            <person name="Kang H."/>
            <person name="Chen S."/>
            <person name="He X."/>
            <person name="Wang R."/>
            <person name="Wang Y."/>
            <person name="Chen J."/>
            <person name="Wang L."/>
            <person name="Yu S."/>
            <person name="Wang B."/>
            <person name="Wei J."/>
            <person name="Song S."/>
            <person name="Lu X."/>
            <person name="Gao Z."/>
            <person name="Gu W."/>
            <person name="Deng X."/>
            <person name="Ma D."/>
            <person name="Wang S."/>
            <person name="Liang W."/>
            <person name="Fang L."/>
            <person name="Cai C."/>
            <person name="Zhu X."/>
            <person name="Zhou B."/>
            <person name="Zhang Y."/>
            <person name="Chen Z."/>
            <person name="Xu S."/>
            <person name="Zhu R."/>
            <person name="Wang S."/>
            <person name="Zhang T."/>
            <person name="Zhao G."/>
        </authorList>
    </citation>
    <scope>NUCLEOTIDE SEQUENCE [LARGE SCALE GENOMIC DNA]</scope>
    <source>
        <strain evidence="2">cv. Xinhai21</strain>
        <tissue evidence="1">Leaf</tissue>
    </source>
</reference>
<gene>
    <name evidence="1" type="ORF">GOBAR_AA29964</name>
</gene>
<evidence type="ECO:0000313" key="1">
    <source>
        <dbReference type="EMBL" id="PPR90721.1"/>
    </source>
</evidence>